<gene>
    <name evidence="3" type="ORF">ACFFGT_28220</name>
</gene>
<reference evidence="3 4" key="1">
    <citation type="submission" date="2024-09" db="EMBL/GenBank/DDBJ databases">
        <authorList>
            <person name="Sun Q."/>
            <person name="Mori K."/>
        </authorList>
    </citation>
    <scope>NUCLEOTIDE SEQUENCE [LARGE SCALE GENOMIC DNA]</scope>
    <source>
        <strain evidence="3 4">NCAIM B.02415</strain>
    </source>
</reference>
<evidence type="ECO:0000313" key="3">
    <source>
        <dbReference type="EMBL" id="MFC0518133.1"/>
    </source>
</evidence>
<keyword evidence="4" id="KW-1185">Reference proteome</keyword>
<proteinExistence type="predicted"/>
<feature type="chain" id="PRO_5045376416" evidence="1">
    <location>
        <begin position="21"/>
        <end position="227"/>
    </location>
</feature>
<evidence type="ECO:0000256" key="1">
    <source>
        <dbReference type="SAM" id="SignalP"/>
    </source>
</evidence>
<dbReference type="PROSITE" id="PS51257">
    <property type="entry name" value="PROKAR_LIPOPROTEIN"/>
    <property type="match status" value="1"/>
</dbReference>
<dbReference type="RefSeq" id="WP_377025857.1">
    <property type="nucleotide sequence ID" value="NZ_JBHLTS010000077.1"/>
</dbReference>
<organism evidence="3 4">
    <name type="scientific">Mucilaginibacter angelicae</name>
    <dbReference type="NCBI Taxonomy" id="869718"/>
    <lineage>
        <taxon>Bacteria</taxon>
        <taxon>Pseudomonadati</taxon>
        <taxon>Bacteroidota</taxon>
        <taxon>Sphingobacteriia</taxon>
        <taxon>Sphingobacteriales</taxon>
        <taxon>Sphingobacteriaceae</taxon>
        <taxon>Mucilaginibacter</taxon>
    </lineage>
</organism>
<dbReference type="Pfam" id="PF13568">
    <property type="entry name" value="OMP_b-brl_2"/>
    <property type="match status" value="1"/>
</dbReference>
<keyword evidence="1" id="KW-0732">Signal</keyword>
<name>A0ABV6LFC2_9SPHI</name>
<protein>
    <submittedName>
        <fullName evidence="3">Porin family protein</fullName>
    </submittedName>
</protein>
<evidence type="ECO:0000313" key="4">
    <source>
        <dbReference type="Proteomes" id="UP001589828"/>
    </source>
</evidence>
<evidence type="ECO:0000259" key="2">
    <source>
        <dbReference type="Pfam" id="PF13568"/>
    </source>
</evidence>
<accession>A0ABV6LFC2</accession>
<sequence>MKLRLTLSFLLLFACFKLSAQTEAIQFGIRAGVSSTSLSRKPGTDILIQDADKSGAGYFAGAFASFNIDRFSLQPAIIFNSLSSKTTEEVLSDDIIYRMYGKWRLYYIQVPVNLIYNIPVPGGHVYAGAGPYIGSALSGKFTPAVSNESPGQSSPVDFSFKARFGNDNRSNFKSFDYGGNAVAGFEFDNGLMINAVYNLGLTNIQSYSYLYSSTKTRSLSIALGYKF</sequence>
<comment type="caution">
    <text evidence="3">The sequence shown here is derived from an EMBL/GenBank/DDBJ whole genome shotgun (WGS) entry which is preliminary data.</text>
</comment>
<dbReference type="EMBL" id="JBHLTS010000077">
    <property type="protein sequence ID" value="MFC0518133.1"/>
    <property type="molecule type" value="Genomic_DNA"/>
</dbReference>
<dbReference type="Proteomes" id="UP001589828">
    <property type="component" value="Unassembled WGS sequence"/>
</dbReference>
<dbReference type="InterPro" id="IPR025665">
    <property type="entry name" value="Beta-barrel_OMP_2"/>
</dbReference>
<feature type="domain" description="Outer membrane protein beta-barrel" evidence="2">
    <location>
        <begin position="20"/>
        <end position="204"/>
    </location>
</feature>
<feature type="signal peptide" evidence="1">
    <location>
        <begin position="1"/>
        <end position="20"/>
    </location>
</feature>